<evidence type="ECO:0000256" key="4">
    <source>
        <dbReference type="ARBA" id="ARBA00023172"/>
    </source>
</evidence>
<feature type="region of interest" description="Disordered" evidence="6">
    <location>
        <begin position="423"/>
        <end position="451"/>
    </location>
</feature>
<accession>A0ABV4U322</accession>
<proteinExistence type="inferred from homology"/>
<feature type="coiled-coil region" evidence="5">
    <location>
        <begin position="48"/>
        <end position="96"/>
    </location>
</feature>
<sequence length="451" mass="49740">MWLIAFIVALGGLGVVGGCCAWLLADRRSLRAERDRLGQALGEREQAIEGYLDKVEQIQAEKVQLGNQLERVQAEKAAAEQAHEKAQQQARETFQNLASNVLQNANKQFLDMASQRLTSEQKQATAALDQRKQAIEAMLKPISETLDRHAKAVGEIEKHREGAYHGLKQQLGSLLEAQQALGKQTHTLANALRGSSAARGRWGELTLKRIAEMAGMIGHCDFGEQVTLWRGEASQRPDMVVNLPSERQIVIDAKSVGQNYYAAMEAESDEARAKCLASHARDIESRVRELASKAYWEQLDRSPDFVVLFIPGESFLHPAVELQPDLLQSAMQRGVVIATPTILISLLRVVEMGWREEKIAENAQRVRELGMELHERVATITGHAATLGGHIEKAVKSYNSFVGSFESRVLVSARKFKELGADSPKELPAEGELGEVTTLPREVKAAESDAS</sequence>
<evidence type="ECO:0000256" key="6">
    <source>
        <dbReference type="SAM" id="MobiDB-lite"/>
    </source>
</evidence>
<dbReference type="PANTHER" id="PTHR30563:SF0">
    <property type="entry name" value="DNA RECOMBINATION PROTEIN RMUC"/>
    <property type="match status" value="1"/>
</dbReference>
<protein>
    <submittedName>
        <fullName evidence="7">DNA recombination protein RmuC</fullName>
    </submittedName>
</protein>
<evidence type="ECO:0000256" key="5">
    <source>
        <dbReference type="SAM" id="Coils"/>
    </source>
</evidence>
<evidence type="ECO:0000313" key="8">
    <source>
        <dbReference type="Proteomes" id="UP001575105"/>
    </source>
</evidence>
<comment type="function">
    <text evidence="1">Involved in DNA recombination.</text>
</comment>
<comment type="similarity">
    <text evidence="2">Belongs to the RmuC family.</text>
</comment>
<evidence type="ECO:0000256" key="2">
    <source>
        <dbReference type="ARBA" id="ARBA00009840"/>
    </source>
</evidence>
<comment type="caution">
    <text evidence="7">The sequence shown here is derived from an EMBL/GenBank/DDBJ whole genome shotgun (WGS) entry which is preliminary data.</text>
</comment>
<organism evidence="7 8">
    <name type="scientific">Natronomicrosphaera hydrolytica</name>
    <dbReference type="NCBI Taxonomy" id="3242702"/>
    <lineage>
        <taxon>Bacteria</taxon>
        <taxon>Pseudomonadati</taxon>
        <taxon>Planctomycetota</taxon>
        <taxon>Phycisphaerae</taxon>
        <taxon>Phycisphaerales</taxon>
        <taxon>Phycisphaeraceae</taxon>
        <taxon>Natronomicrosphaera</taxon>
    </lineage>
</organism>
<dbReference type="Proteomes" id="UP001575105">
    <property type="component" value="Unassembled WGS sequence"/>
</dbReference>
<dbReference type="InterPro" id="IPR003798">
    <property type="entry name" value="DNA_recombination_RmuC"/>
</dbReference>
<name>A0ABV4U322_9BACT</name>
<reference evidence="7 8" key="1">
    <citation type="submission" date="2024-08" db="EMBL/GenBank/DDBJ databases">
        <title>Whole-genome sequencing of halo(alkali)philic microorganisms from hypersaline lakes.</title>
        <authorList>
            <person name="Sorokin D.Y."/>
            <person name="Merkel A.Y."/>
            <person name="Messina E."/>
            <person name="Yakimov M."/>
        </authorList>
    </citation>
    <scope>NUCLEOTIDE SEQUENCE [LARGE SCALE GENOMIC DNA]</scope>
    <source>
        <strain evidence="7 8">AB-hyl4</strain>
    </source>
</reference>
<gene>
    <name evidence="7" type="primary">rmuC</name>
    <name evidence="7" type="ORF">ACERK3_06720</name>
</gene>
<dbReference type="Pfam" id="PF02646">
    <property type="entry name" value="RmuC"/>
    <property type="match status" value="1"/>
</dbReference>
<dbReference type="PANTHER" id="PTHR30563">
    <property type="entry name" value="DNA RECOMBINATION PROTEIN RMUC"/>
    <property type="match status" value="1"/>
</dbReference>
<dbReference type="EMBL" id="JBGUBD010000004">
    <property type="protein sequence ID" value="MFA9477990.1"/>
    <property type="molecule type" value="Genomic_DNA"/>
</dbReference>
<keyword evidence="4" id="KW-0233">DNA recombination</keyword>
<evidence type="ECO:0000256" key="3">
    <source>
        <dbReference type="ARBA" id="ARBA00023054"/>
    </source>
</evidence>
<evidence type="ECO:0000256" key="1">
    <source>
        <dbReference type="ARBA" id="ARBA00003416"/>
    </source>
</evidence>
<keyword evidence="3 5" id="KW-0175">Coiled coil</keyword>
<keyword evidence="8" id="KW-1185">Reference proteome</keyword>
<dbReference type="RefSeq" id="WP_425344919.1">
    <property type="nucleotide sequence ID" value="NZ_JBGUBD010000004.1"/>
</dbReference>
<evidence type="ECO:0000313" key="7">
    <source>
        <dbReference type="EMBL" id="MFA9477990.1"/>
    </source>
</evidence>
<feature type="compositionally biased region" description="Basic and acidic residues" evidence="6">
    <location>
        <begin position="441"/>
        <end position="451"/>
    </location>
</feature>